<comment type="cofactor">
    <cofactor evidence="1">
        <name>heme</name>
        <dbReference type="ChEBI" id="CHEBI:30413"/>
    </cofactor>
</comment>
<dbReference type="InterPro" id="IPR002401">
    <property type="entry name" value="Cyt_P450_E_grp-I"/>
</dbReference>
<comment type="pathway">
    <text evidence="3">Secondary metabolite biosynthesis.</text>
</comment>
<accession>A0A0C2Z1P5</accession>
<evidence type="ECO:0000256" key="4">
    <source>
        <dbReference type="ARBA" id="ARBA00010617"/>
    </source>
</evidence>
<proteinExistence type="inferred from homology"/>
<name>A0A0C2Z1P5_HEBCY</name>
<dbReference type="GO" id="GO:0020037">
    <property type="term" value="F:heme binding"/>
    <property type="evidence" value="ECO:0007669"/>
    <property type="project" value="InterPro"/>
</dbReference>
<dbReference type="GO" id="GO:0016020">
    <property type="term" value="C:membrane"/>
    <property type="evidence" value="ECO:0007669"/>
    <property type="project" value="UniProtKB-SubCell"/>
</dbReference>
<keyword evidence="12" id="KW-0472">Membrane</keyword>
<dbReference type="Pfam" id="PF00067">
    <property type="entry name" value="p450"/>
    <property type="match status" value="1"/>
</dbReference>
<reference evidence="14 15" key="1">
    <citation type="submission" date="2014-04" db="EMBL/GenBank/DDBJ databases">
        <authorList>
            <consortium name="DOE Joint Genome Institute"/>
            <person name="Kuo A."/>
            <person name="Gay G."/>
            <person name="Dore J."/>
            <person name="Kohler A."/>
            <person name="Nagy L.G."/>
            <person name="Floudas D."/>
            <person name="Copeland A."/>
            <person name="Barry K.W."/>
            <person name="Cichocki N."/>
            <person name="Veneault-Fourrey C."/>
            <person name="LaButti K."/>
            <person name="Lindquist E.A."/>
            <person name="Lipzen A."/>
            <person name="Lundell T."/>
            <person name="Morin E."/>
            <person name="Murat C."/>
            <person name="Sun H."/>
            <person name="Tunlid A."/>
            <person name="Henrissat B."/>
            <person name="Grigoriev I.V."/>
            <person name="Hibbett D.S."/>
            <person name="Martin F."/>
            <person name="Nordberg H.P."/>
            <person name="Cantor M.N."/>
            <person name="Hua S.X."/>
        </authorList>
    </citation>
    <scope>NUCLEOTIDE SEQUENCE [LARGE SCALE GENOMIC DNA]</scope>
    <source>
        <strain evidence="15">h7</strain>
    </source>
</reference>
<evidence type="ECO:0000256" key="9">
    <source>
        <dbReference type="ARBA" id="ARBA00023002"/>
    </source>
</evidence>
<dbReference type="EMBL" id="KN831770">
    <property type="protein sequence ID" value="KIM47092.1"/>
    <property type="molecule type" value="Genomic_DNA"/>
</dbReference>
<dbReference type="InterPro" id="IPR001128">
    <property type="entry name" value="Cyt_P450"/>
</dbReference>
<sequence length="235" mass="27272">DPLIKKCDDFVKLIIRAGYPGSHFVEYFPWMKYLPAAISPWKRRANTLFEEYSALWMELFRGVEKKLNEGDATPGMVSHSIRQQERLGLSDIEASWLPVALYAAETMLWFFVAMIVFPEKQRKCQEELDAVVGRSRMPTIADRDNLPYMRAAIRELLRWRTISPVGEDEWYKGNFIPKGTSCYGHIWYGPDVEDFNPDRFIGEDGKLLPALMDTKDGMSSLPHRAHCSDFHAYRR</sequence>
<keyword evidence="8" id="KW-1133">Transmembrane helix</keyword>
<keyword evidence="5" id="KW-0349">Heme</keyword>
<evidence type="ECO:0000256" key="13">
    <source>
        <dbReference type="ARBA" id="ARBA00023180"/>
    </source>
</evidence>
<dbReference type="OrthoDB" id="2789670at2759"/>
<dbReference type="GO" id="GO:0016705">
    <property type="term" value="F:oxidoreductase activity, acting on paired donors, with incorporation or reduction of molecular oxygen"/>
    <property type="evidence" value="ECO:0007669"/>
    <property type="project" value="InterPro"/>
</dbReference>
<comment type="subcellular location">
    <subcellularLocation>
        <location evidence="2">Membrane</location>
        <topology evidence="2">Single-pass membrane protein</topology>
    </subcellularLocation>
</comment>
<dbReference type="Gene3D" id="1.10.630.10">
    <property type="entry name" value="Cytochrome P450"/>
    <property type="match status" value="1"/>
</dbReference>
<evidence type="ECO:0000256" key="12">
    <source>
        <dbReference type="ARBA" id="ARBA00023136"/>
    </source>
</evidence>
<dbReference type="InterPro" id="IPR050364">
    <property type="entry name" value="Cytochrome_P450_fung"/>
</dbReference>
<evidence type="ECO:0000256" key="10">
    <source>
        <dbReference type="ARBA" id="ARBA00023004"/>
    </source>
</evidence>
<keyword evidence="10" id="KW-0408">Iron</keyword>
<gene>
    <name evidence="14" type="ORF">M413DRAFT_63990</name>
</gene>
<dbReference type="AlphaFoldDB" id="A0A0C2Z1P5"/>
<evidence type="ECO:0000256" key="2">
    <source>
        <dbReference type="ARBA" id="ARBA00004167"/>
    </source>
</evidence>
<feature type="non-terminal residue" evidence="14">
    <location>
        <position position="1"/>
    </location>
</feature>
<dbReference type="GO" id="GO:0005506">
    <property type="term" value="F:iron ion binding"/>
    <property type="evidence" value="ECO:0007669"/>
    <property type="project" value="InterPro"/>
</dbReference>
<evidence type="ECO:0008006" key="16">
    <source>
        <dbReference type="Google" id="ProtNLM"/>
    </source>
</evidence>
<evidence type="ECO:0000256" key="7">
    <source>
        <dbReference type="ARBA" id="ARBA00022723"/>
    </source>
</evidence>
<dbReference type="PANTHER" id="PTHR46300">
    <property type="entry name" value="P450, PUTATIVE (EUROFUNG)-RELATED-RELATED"/>
    <property type="match status" value="1"/>
</dbReference>
<evidence type="ECO:0000256" key="3">
    <source>
        <dbReference type="ARBA" id="ARBA00005179"/>
    </source>
</evidence>
<evidence type="ECO:0000256" key="8">
    <source>
        <dbReference type="ARBA" id="ARBA00022989"/>
    </source>
</evidence>
<dbReference type="GO" id="GO:0004497">
    <property type="term" value="F:monooxygenase activity"/>
    <property type="evidence" value="ECO:0007669"/>
    <property type="project" value="UniProtKB-KW"/>
</dbReference>
<keyword evidence="7" id="KW-0479">Metal-binding</keyword>
<dbReference type="Proteomes" id="UP000053424">
    <property type="component" value="Unassembled WGS sequence"/>
</dbReference>
<organism evidence="14 15">
    <name type="scientific">Hebeloma cylindrosporum</name>
    <dbReference type="NCBI Taxonomy" id="76867"/>
    <lineage>
        <taxon>Eukaryota</taxon>
        <taxon>Fungi</taxon>
        <taxon>Dikarya</taxon>
        <taxon>Basidiomycota</taxon>
        <taxon>Agaricomycotina</taxon>
        <taxon>Agaricomycetes</taxon>
        <taxon>Agaricomycetidae</taxon>
        <taxon>Agaricales</taxon>
        <taxon>Agaricineae</taxon>
        <taxon>Hymenogastraceae</taxon>
        <taxon>Hebeloma</taxon>
    </lineage>
</organism>
<comment type="similarity">
    <text evidence="4">Belongs to the cytochrome P450 family.</text>
</comment>
<keyword evidence="13" id="KW-0325">Glycoprotein</keyword>
<evidence type="ECO:0000256" key="11">
    <source>
        <dbReference type="ARBA" id="ARBA00023033"/>
    </source>
</evidence>
<keyword evidence="6" id="KW-0812">Transmembrane</keyword>
<keyword evidence="11" id="KW-0503">Monooxygenase</keyword>
<dbReference type="HOGENOM" id="CLU_001570_2_0_1"/>
<keyword evidence="15" id="KW-1185">Reference proteome</keyword>
<dbReference type="SUPFAM" id="SSF48264">
    <property type="entry name" value="Cytochrome P450"/>
    <property type="match status" value="1"/>
</dbReference>
<evidence type="ECO:0000313" key="14">
    <source>
        <dbReference type="EMBL" id="KIM47092.1"/>
    </source>
</evidence>
<evidence type="ECO:0000256" key="6">
    <source>
        <dbReference type="ARBA" id="ARBA00022692"/>
    </source>
</evidence>
<dbReference type="InterPro" id="IPR036396">
    <property type="entry name" value="Cyt_P450_sf"/>
</dbReference>
<dbReference type="STRING" id="686832.A0A0C2Z1P5"/>
<reference evidence="15" key="2">
    <citation type="submission" date="2015-01" db="EMBL/GenBank/DDBJ databases">
        <title>Evolutionary Origins and Diversification of the Mycorrhizal Mutualists.</title>
        <authorList>
            <consortium name="DOE Joint Genome Institute"/>
            <consortium name="Mycorrhizal Genomics Consortium"/>
            <person name="Kohler A."/>
            <person name="Kuo A."/>
            <person name="Nagy L.G."/>
            <person name="Floudas D."/>
            <person name="Copeland A."/>
            <person name="Barry K.W."/>
            <person name="Cichocki N."/>
            <person name="Veneault-Fourrey C."/>
            <person name="LaButti K."/>
            <person name="Lindquist E.A."/>
            <person name="Lipzen A."/>
            <person name="Lundell T."/>
            <person name="Morin E."/>
            <person name="Murat C."/>
            <person name="Riley R."/>
            <person name="Ohm R."/>
            <person name="Sun H."/>
            <person name="Tunlid A."/>
            <person name="Henrissat B."/>
            <person name="Grigoriev I.V."/>
            <person name="Hibbett D.S."/>
            <person name="Martin F."/>
        </authorList>
    </citation>
    <scope>NUCLEOTIDE SEQUENCE [LARGE SCALE GENOMIC DNA]</scope>
    <source>
        <strain evidence="15">h7</strain>
    </source>
</reference>
<protein>
    <recommendedName>
        <fullName evidence="16">Cytochrome P450</fullName>
    </recommendedName>
</protein>
<keyword evidence="9" id="KW-0560">Oxidoreductase</keyword>
<evidence type="ECO:0000256" key="1">
    <source>
        <dbReference type="ARBA" id="ARBA00001971"/>
    </source>
</evidence>
<evidence type="ECO:0000313" key="15">
    <source>
        <dbReference type="Proteomes" id="UP000053424"/>
    </source>
</evidence>
<dbReference type="PRINTS" id="PR00463">
    <property type="entry name" value="EP450I"/>
</dbReference>
<evidence type="ECO:0000256" key="5">
    <source>
        <dbReference type="ARBA" id="ARBA00022617"/>
    </source>
</evidence>
<dbReference type="PANTHER" id="PTHR46300:SF2">
    <property type="entry name" value="CYTOCHROME P450 MONOOXYGENASE ALNH-RELATED"/>
    <property type="match status" value="1"/>
</dbReference>